<evidence type="ECO:0000313" key="2">
    <source>
        <dbReference type="EMBL" id="MED6237709.1"/>
    </source>
</evidence>
<name>A0ABU7AI17_9TELE</name>
<organism evidence="2 3">
    <name type="scientific">Ataeniobius toweri</name>
    <dbReference type="NCBI Taxonomy" id="208326"/>
    <lineage>
        <taxon>Eukaryota</taxon>
        <taxon>Metazoa</taxon>
        <taxon>Chordata</taxon>
        <taxon>Craniata</taxon>
        <taxon>Vertebrata</taxon>
        <taxon>Euteleostomi</taxon>
        <taxon>Actinopterygii</taxon>
        <taxon>Neopterygii</taxon>
        <taxon>Teleostei</taxon>
        <taxon>Neoteleostei</taxon>
        <taxon>Acanthomorphata</taxon>
        <taxon>Ovalentaria</taxon>
        <taxon>Atherinomorphae</taxon>
        <taxon>Cyprinodontiformes</taxon>
        <taxon>Goodeidae</taxon>
        <taxon>Ataeniobius</taxon>
    </lineage>
</organism>
<dbReference type="Proteomes" id="UP001345963">
    <property type="component" value="Unassembled WGS sequence"/>
</dbReference>
<gene>
    <name evidence="2" type="ORF">ATANTOWER_014387</name>
</gene>
<accession>A0ABU7AI17</accession>
<feature type="region of interest" description="Disordered" evidence="1">
    <location>
        <begin position="58"/>
        <end position="87"/>
    </location>
</feature>
<dbReference type="EMBL" id="JAHUTI010019670">
    <property type="protein sequence ID" value="MED6237709.1"/>
    <property type="molecule type" value="Genomic_DNA"/>
</dbReference>
<evidence type="ECO:0000313" key="3">
    <source>
        <dbReference type="Proteomes" id="UP001345963"/>
    </source>
</evidence>
<keyword evidence="3" id="KW-1185">Reference proteome</keyword>
<reference evidence="2 3" key="1">
    <citation type="submission" date="2021-07" db="EMBL/GenBank/DDBJ databases">
        <authorList>
            <person name="Palmer J.M."/>
        </authorList>
    </citation>
    <scope>NUCLEOTIDE SEQUENCE [LARGE SCALE GENOMIC DNA]</scope>
    <source>
        <strain evidence="2 3">AT_MEX2019</strain>
        <tissue evidence="2">Muscle</tissue>
    </source>
</reference>
<protein>
    <submittedName>
        <fullName evidence="2">Uncharacterized protein</fullName>
    </submittedName>
</protein>
<sequence>MQSFSRASGAELVLVGDVSDPLCMKTSFLQLRPEAAEDCCVDTNTVWEFVLPPPQHHPPVAPARRCDGNRPHLSVGPTPPLGRDDIITHITL</sequence>
<comment type="caution">
    <text evidence="2">The sequence shown here is derived from an EMBL/GenBank/DDBJ whole genome shotgun (WGS) entry which is preliminary data.</text>
</comment>
<evidence type="ECO:0000256" key="1">
    <source>
        <dbReference type="SAM" id="MobiDB-lite"/>
    </source>
</evidence>
<proteinExistence type="predicted"/>